<protein>
    <submittedName>
        <fullName evidence="1">Uncharacterized protein</fullName>
    </submittedName>
</protein>
<dbReference type="EnsemblPlants" id="KQL00589">
    <property type="protein sequence ID" value="KQL00589"/>
    <property type="gene ID" value="SETIT_016031mg"/>
</dbReference>
<name>K3YP39_SETIT</name>
<proteinExistence type="predicted"/>
<keyword evidence="2" id="KW-1185">Reference proteome</keyword>
<evidence type="ECO:0000313" key="2">
    <source>
        <dbReference type="Proteomes" id="UP000004995"/>
    </source>
</evidence>
<dbReference type="EMBL" id="AGNK02003533">
    <property type="status" value="NOT_ANNOTATED_CDS"/>
    <property type="molecule type" value="Genomic_DNA"/>
</dbReference>
<dbReference type="InParanoid" id="K3YP39"/>
<reference evidence="2" key="1">
    <citation type="journal article" date="2012" name="Nat. Biotechnol.">
        <title>Reference genome sequence of the model plant Setaria.</title>
        <authorList>
            <person name="Bennetzen J.L."/>
            <person name="Schmutz J."/>
            <person name="Wang H."/>
            <person name="Percifield R."/>
            <person name="Hawkins J."/>
            <person name="Pontaroli A.C."/>
            <person name="Estep M."/>
            <person name="Feng L."/>
            <person name="Vaughn J.N."/>
            <person name="Grimwood J."/>
            <person name="Jenkins J."/>
            <person name="Barry K."/>
            <person name="Lindquist E."/>
            <person name="Hellsten U."/>
            <person name="Deshpande S."/>
            <person name="Wang X."/>
            <person name="Wu X."/>
            <person name="Mitros T."/>
            <person name="Triplett J."/>
            <person name="Yang X."/>
            <person name="Ye C.Y."/>
            <person name="Mauro-Herrera M."/>
            <person name="Wang L."/>
            <person name="Li P."/>
            <person name="Sharma M."/>
            <person name="Sharma R."/>
            <person name="Ronald P.C."/>
            <person name="Panaud O."/>
            <person name="Kellogg E.A."/>
            <person name="Brutnell T.P."/>
            <person name="Doust A.N."/>
            <person name="Tuskan G.A."/>
            <person name="Rokhsar D."/>
            <person name="Devos K.M."/>
        </authorList>
    </citation>
    <scope>NUCLEOTIDE SEQUENCE [LARGE SCALE GENOMIC DNA]</scope>
    <source>
        <strain evidence="2">cv. Yugu1</strain>
    </source>
</reference>
<dbReference type="AlphaFoldDB" id="K3YP39"/>
<evidence type="ECO:0000313" key="1">
    <source>
        <dbReference type="EnsemblPlants" id="KQL00589"/>
    </source>
</evidence>
<organism evidence="1 2">
    <name type="scientific">Setaria italica</name>
    <name type="common">Foxtail millet</name>
    <name type="synonym">Panicum italicum</name>
    <dbReference type="NCBI Taxonomy" id="4555"/>
    <lineage>
        <taxon>Eukaryota</taxon>
        <taxon>Viridiplantae</taxon>
        <taxon>Streptophyta</taxon>
        <taxon>Embryophyta</taxon>
        <taxon>Tracheophyta</taxon>
        <taxon>Spermatophyta</taxon>
        <taxon>Magnoliopsida</taxon>
        <taxon>Liliopsida</taxon>
        <taxon>Poales</taxon>
        <taxon>Poaceae</taxon>
        <taxon>PACMAD clade</taxon>
        <taxon>Panicoideae</taxon>
        <taxon>Panicodae</taxon>
        <taxon>Paniceae</taxon>
        <taxon>Cenchrinae</taxon>
        <taxon>Setaria</taxon>
    </lineage>
</organism>
<dbReference type="Gramene" id="KQL00589">
    <property type="protein sequence ID" value="KQL00589"/>
    <property type="gene ID" value="SETIT_016031mg"/>
</dbReference>
<reference evidence="1" key="2">
    <citation type="submission" date="2018-08" db="UniProtKB">
        <authorList>
            <consortium name="EnsemblPlants"/>
        </authorList>
    </citation>
    <scope>IDENTIFICATION</scope>
    <source>
        <strain evidence="1">Yugu1</strain>
    </source>
</reference>
<accession>K3YP39</accession>
<sequence>MLAAAGTSGRVEHMDMQQQPFPLTKWWVRGHDTTTLLCVLEKKKKVIAKITWICENLGAHSWDGSSISLREN</sequence>
<dbReference type="Proteomes" id="UP000004995">
    <property type="component" value="Unassembled WGS sequence"/>
</dbReference>
<dbReference type="HOGENOM" id="CLU_2727029_0_0_1"/>